<dbReference type="GO" id="GO:0015031">
    <property type="term" value="P:protein transport"/>
    <property type="evidence" value="ECO:0007669"/>
    <property type="project" value="UniProtKB-KW"/>
</dbReference>
<feature type="transmembrane region" description="Helical" evidence="8">
    <location>
        <begin position="15"/>
        <end position="36"/>
    </location>
</feature>
<comment type="subcellular location">
    <subcellularLocation>
        <location evidence="1">Cell membrane</location>
        <topology evidence="1">Single-pass membrane protein</topology>
    </subcellularLocation>
    <subcellularLocation>
        <location evidence="7">Cell membrane</location>
        <topology evidence="7">Single-pass type II membrane protein</topology>
    </subcellularLocation>
</comment>
<accession>A0A1H5UNH9</accession>
<protein>
    <submittedName>
        <fullName evidence="9">Biopolymer transport protein ExbD</fullName>
    </submittedName>
</protein>
<evidence type="ECO:0000256" key="6">
    <source>
        <dbReference type="ARBA" id="ARBA00023136"/>
    </source>
</evidence>
<keyword evidence="4 7" id="KW-0812">Transmembrane</keyword>
<evidence type="ECO:0000256" key="3">
    <source>
        <dbReference type="ARBA" id="ARBA00022475"/>
    </source>
</evidence>
<keyword evidence="7" id="KW-0813">Transport</keyword>
<comment type="similarity">
    <text evidence="2 7">Belongs to the ExbD/TolR family.</text>
</comment>
<evidence type="ECO:0000256" key="2">
    <source>
        <dbReference type="ARBA" id="ARBA00005811"/>
    </source>
</evidence>
<keyword evidence="6 8" id="KW-0472">Membrane</keyword>
<organism evidence="9 10">
    <name type="scientific">Jhaorihella thermophila</name>
    <dbReference type="NCBI Taxonomy" id="488547"/>
    <lineage>
        <taxon>Bacteria</taxon>
        <taxon>Pseudomonadati</taxon>
        <taxon>Pseudomonadota</taxon>
        <taxon>Alphaproteobacteria</taxon>
        <taxon>Rhodobacterales</taxon>
        <taxon>Paracoccaceae</taxon>
        <taxon>Jhaorihella</taxon>
    </lineage>
</organism>
<evidence type="ECO:0000256" key="7">
    <source>
        <dbReference type="RuleBase" id="RU003879"/>
    </source>
</evidence>
<dbReference type="OrthoDB" id="8479787at2"/>
<dbReference type="EMBL" id="FNVD01000004">
    <property type="protein sequence ID" value="SEF76609.1"/>
    <property type="molecule type" value="Genomic_DNA"/>
</dbReference>
<dbReference type="GO" id="GO:0022857">
    <property type="term" value="F:transmembrane transporter activity"/>
    <property type="evidence" value="ECO:0007669"/>
    <property type="project" value="InterPro"/>
</dbReference>
<dbReference type="InterPro" id="IPR003400">
    <property type="entry name" value="ExbD"/>
</dbReference>
<dbReference type="Proteomes" id="UP000236742">
    <property type="component" value="Unassembled WGS sequence"/>
</dbReference>
<evidence type="ECO:0000256" key="8">
    <source>
        <dbReference type="SAM" id="Phobius"/>
    </source>
</evidence>
<keyword evidence="5 8" id="KW-1133">Transmembrane helix</keyword>
<dbReference type="AlphaFoldDB" id="A0A1H5UNH9"/>
<keyword evidence="7" id="KW-0653">Protein transport</keyword>
<dbReference type="RefSeq" id="WP_104007393.1">
    <property type="nucleotide sequence ID" value="NZ_FNVD01000004.1"/>
</dbReference>
<dbReference type="PANTHER" id="PTHR30558">
    <property type="entry name" value="EXBD MEMBRANE COMPONENT OF PMF-DRIVEN MACROMOLECULE IMPORT SYSTEM"/>
    <property type="match status" value="1"/>
</dbReference>
<gene>
    <name evidence="9" type="ORF">SAMN05421751_104176</name>
</gene>
<proteinExistence type="inferred from homology"/>
<evidence type="ECO:0000313" key="10">
    <source>
        <dbReference type="Proteomes" id="UP000236742"/>
    </source>
</evidence>
<name>A0A1H5UNH9_9RHOB</name>
<sequence>MQFCTPRLRTRSENIVPMINVVFLLLIFFLMTAQIAPPDPFEITPPAADGGDAARTGTPVLLIGADGALAFGDARGDAVFDALSALDRAAPLLIRADEALPARDLAALLPRLAGMGFADLSLATVPAPAGAD</sequence>
<evidence type="ECO:0000256" key="4">
    <source>
        <dbReference type="ARBA" id="ARBA00022692"/>
    </source>
</evidence>
<dbReference type="PANTHER" id="PTHR30558:SF3">
    <property type="entry name" value="BIOPOLYMER TRANSPORT PROTEIN EXBD-RELATED"/>
    <property type="match status" value="1"/>
</dbReference>
<dbReference type="GO" id="GO:0005886">
    <property type="term" value="C:plasma membrane"/>
    <property type="evidence" value="ECO:0007669"/>
    <property type="project" value="UniProtKB-SubCell"/>
</dbReference>
<reference evidence="9 10" key="1">
    <citation type="submission" date="2016-10" db="EMBL/GenBank/DDBJ databases">
        <authorList>
            <person name="de Groot N.N."/>
        </authorList>
    </citation>
    <scope>NUCLEOTIDE SEQUENCE [LARGE SCALE GENOMIC DNA]</scope>
    <source>
        <strain evidence="9 10">DSM 23413</strain>
    </source>
</reference>
<dbReference type="Pfam" id="PF02472">
    <property type="entry name" value="ExbD"/>
    <property type="match status" value="1"/>
</dbReference>
<keyword evidence="10" id="KW-1185">Reference proteome</keyword>
<evidence type="ECO:0000256" key="5">
    <source>
        <dbReference type="ARBA" id="ARBA00022989"/>
    </source>
</evidence>
<evidence type="ECO:0000313" key="9">
    <source>
        <dbReference type="EMBL" id="SEF76609.1"/>
    </source>
</evidence>
<keyword evidence="3" id="KW-1003">Cell membrane</keyword>
<evidence type="ECO:0000256" key="1">
    <source>
        <dbReference type="ARBA" id="ARBA00004162"/>
    </source>
</evidence>